<dbReference type="Proteomes" id="UP000829447">
    <property type="component" value="Linkage Group LG18"/>
</dbReference>
<reference evidence="1 2" key="1">
    <citation type="journal article" date="2022" name="bioRxiv">
        <title>An ancient truncated duplication of the anti-Mullerian hormone receptor type 2 gene is a potential conserved master sex determinant in the Pangasiidae catfish family.</title>
        <authorList>
            <person name="Wen M."/>
            <person name="Pan Q."/>
            <person name="Jouanno E."/>
            <person name="Montfort J."/>
            <person name="Zahm M."/>
            <person name="Cabau C."/>
            <person name="Klopp C."/>
            <person name="Iampietro C."/>
            <person name="Roques C."/>
            <person name="Bouchez O."/>
            <person name="Castinel A."/>
            <person name="Donnadieu C."/>
            <person name="Parrinello H."/>
            <person name="Poncet C."/>
            <person name="Belmonte E."/>
            <person name="Gautier V."/>
            <person name="Avarre J.-C."/>
            <person name="Dugue R."/>
            <person name="Gustiano R."/>
            <person name="Ha T.T.T."/>
            <person name="Campet M."/>
            <person name="Sriphairoj K."/>
            <person name="Ribolli J."/>
            <person name="de Almeida F.L."/>
            <person name="Desvignes T."/>
            <person name="Postlethwait J.H."/>
            <person name="Bucao C.F."/>
            <person name="Robinson-Rechavi M."/>
            <person name="Bobe J."/>
            <person name="Herpin A."/>
            <person name="Guiguen Y."/>
        </authorList>
    </citation>
    <scope>NUCLEOTIDE SEQUENCE [LARGE SCALE GENOMIC DNA]</scope>
    <source>
        <strain evidence="1">YG-Dec2019</strain>
    </source>
</reference>
<gene>
    <name evidence="1" type="ORF">PGIGA_G00093420</name>
</gene>
<name>A0ACC5XER5_PANGG</name>
<evidence type="ECO:0000313" key="2">
    <source>
        <dbReference type="Proteomes" id="UP000829447"/>
    </source>
</evidence>
<accession>A0ACC5XER5</accession>
<comment type="caution">
    <text evidence="1">The sequence shown here is derived from an EMBL/GenBank/DDBJ whole genome shotgun (WGS) entry which is preliminary data.</text>
</comment>
<dbReference type="EMBL" id="CM040471">
    <property type="protein sequence ID" value="MCI4389055.1"/>
    <property type="molecule type" value="Genomic_DNA"/>
</dbReference>
<organism evidence="1 2">
    <name type="scientific">Pangasianodon gigas</name>
    <name type="common">Mekong giant catfish</name>
    <name type="synonym">Pangasius gigas</name>
    <dbReference type="NCBI Taxonomy" id="30993"/>
    <lineage>
        <taxon>Eukaryota</taxon>
        <taxon>Metazoa</taxon>
        <taxon>Chordata</taxon>
        <taxon>Craniata</taxon>
        <taxon>Vertebrata</taxon>
        <taxon>Euteleostomi</taxon>
        <taxon>Actinopterygii</taxon>
        <taxon>Neopterygii</taxon>
        <taxon>Teleostei</taxon>
        <taxon>Ostariophysi</taxon>
        <taxon>Siluriformes</taxon>
        <taxon>Pangasiidae</taxon>
        <taxon>Pangasianodon</taxon>
    </lineage>
</organism>
<keyword evidence="2" id="KW-1185">Reference proteome</keyword>
<evidence type="ECO:0000313" key="1">
    <source>
        <dbReference type="EMBL" id="MCI4389055.1"/>
    </source>
</evidence>
<sequence length="104" mass="11282">MRKARGAKKAASPRDPHADKKLREAPSDLLRCAEDGGAAPRARKKGYKPPDVRSIFGAQGRRGEGHEFREEASAGWCDVCCNIIIQGGLMCTGEGELEATIYTH</sequence>
<protein>
    <submittedName>
        <fullName evidence="1">Uncharacterized protein</fullName>
    </submittedName>
</protein>
<proteinExistence type="predicted"/>